<name>A0A917W182_9BACL</name>
<dbReference type="Pfam" id="PF13799">
    <property type="entry name" value="DUF4183"/>
    <property type="match status" value="1"/>
</dbReference>
<comment type="caution">
    <text evidence="2">The sequence shown here is derived from an EMBL/GenBank/DDBJ whole genome shotgun (WGS) entry which is preliminary data.</text>
</comment>
<dbReference type="AlphaFoldDB" id="A0A917W182"/>
<proteinExistence type="predicted"/>
<organism evidence="2 3">
    <name type="scientific">Sporolactobacillus putidus</name>
    <dbReference type="NCBI Taxonomy" id="492735"/>
    <lineage>
        <taxon>Bacteria</taxon>
        <taxon>Bacillati</taxon>
        <taxon>Bacillota</taxon>
        <taxon>Bacilli</taxon>
        <taxon>Bacillales</taxon>
        <taxon>Sporolactobacillaceae</taxon>
        <taxon>Sporolactobacillus</taxon>
    </lineage>
</organism>
<accession>A0A917W182</accession>
<dbReference type="Proteomes" id="UP000654670">
    <property type="component" value="Unassembled WGS sequence"/>
</dbReference>
<evidence type="ECO:0000313" key="2">
    <source>
        <dbReference type="EMBL" id="GGL48941.1"/>
    </source>
</evidence>
<feature type="domain" description="DUF4183" evidence="1">
    <location>
        <begin position="36"/>
        <end position="107"/>
    </location>
</feature>
<dbReference type="InterPro" id="IPR025237">
    <property type="entry name" value="DUF4183"/>
</dbReference>
<evidence type="ECO:0000259" key="1">
    <source>
        <dbReference type="Pfam" id="PF13799"/>
    </source>
</evidence>
<reference evidence="2" key="2">
    <citation type="submission" date="2020-09" db="EMBL/GenBank/DDBJ databases">
        <authorList>
            <person name="Sun Q."/>
            <person name="Ohkuma M."/>
        </authorList>
    </citation>
    <scope>NUCLEOTIDE SEQUENCE</scope>
    <source>
        <strain evidence="2">JCM 15325</strain>
    </source>
</reference>
<protein>
    <recommendedName>
        <fullName evidence="1">DUF4183 domain-containing protein</fullName>
    </recommendedName>
</protein>
<sequence length="110" mass="12451">MKKKDIPKPYLNYPAVFSTEIRTFIPAPVKCFEFYTISDGLKREYSNNDALKGYGNQKILDPSKTSFNNLFVNGILQPKVSYKVKEGSLFFITEDLPPAGVPIILQMIVV</sequence>
<gene>
    <name evidence="2" type="ORF">GCM10007968_11350</name>
</gene>
<reference evidence="2" key="1">
    <citation type="journal article" date="2014" name="Int. J. Syst. Evol. Microbiol.">
        <title>Complete genome sequence of Corynebacterium casei LMG S-19264T (=DSM 44701T), isolated from a smear-ripened cheese.</title>
        <authorList>
            <consortium name="US DOE Joint Genome Institute (JGI-PGF)"/>
            <person name="Walter F."/>
            <person name="Albersmeier A."/>
            <person name="Kalinowski J."/>
            <person name="Ruckert C."/>
        </authorList>
    </citation>
    <scope>NUCLEOTIDE SEQUENCE</scope>
    <source>
        <strain evidence="2">JCM 15325</strain>
    </source>
</reference>
<keyword evidence="3" id="KW-1185">Reference proteome</keyword>
<evidence type="ECO:0000313" key="3">
    <source>
        <dbReference type="Proteomes" id="UP000654670"/>
    </source>
</evidence>
<dbReference type="RefSeq" id="WP_188802125.1">
    <property type="nucleotide sequence ID" value="NZ_BMOK01000004.1"/>
</dbReference>
<dbReference type="EMBL" id="BMOK01000004">
    <property type="protein sequence ID" value="GGL48941.1"/>
    <property type="molecule type" value="Genomic_DNA"/>
</dbReference>